<gene>
    <name evidence="2" type="ORF">PVAG01_03980</name>
</gene>
<feature type="region of interest" description="Disordered" evidence="1">
    <location>
        <begin position="1"/>
        <end position="83"/>
    </location>
</feature>
<feature type="compositionally biased region" description="Basic and acidic residues" evidence="1">
    <location>
        <begin position="752"/>
        <end position="765"/>
    </location>
</feature>
<feature type="region of interest" description="Disordered" evidence="1">
    <location>
        <begin position="389"/>
        <end position="414"/>
    </location>
</feature>
<sequence>MSNQVSSTTSTKSPLYTGPEHPEPESYFYPRRPSNYTPHNVFARTINLSQATPPSPGLLGTPPKDVSRPLMARSSPAESSSGFLRRVQQNKHGHLIEHSISPCISPTSESPLYSSGASMFSSNGMSSGDYLTPPATQLDPDNPPYIASRRDSDSLTMKGIIKKRGKTRRSKKKSHQPSQHGRTERSASCTPQGQRQNFKLRFPDHRSSSMVPSKSQNVYNGNLGNRLVQEHLERHNTPRGTAVGSPSFLKPPITRRWSSVELGTHSAWPIIPVASFSIHHMSRTWEQPPNPPANIMSNEDLLASIRRTLTTRHVPRLELPSSITLRRPSAMDNIAEMFHTRGSGTSSATPKSRSPALMEESEIATAYLITNQDIDCITALVNASLRRGKSSDDTVQLTRKSNLAPPSIQSKRPSVTMHGLVPHSGLPAHTAVTTEGVQSPYTLARDTSMRLQRGLCNTDGKQRAISHSPSTRSLHEILWDDIVTRSATTSPLSIDMSDEKESNTPSLAGTPFFTPRRGSNISNTEFIHSNDHPHGSLHKWKWACPDPPVSTPHIRSSIGSSEYFGSCEGVAKSHAQQNQKASPHSDVISFPPLKERRMTSEWITPLPDISQPEASDTTLHNVGIDANYGGASTPRRVSPGAQSKSSIRKRSAANSEQETRQTVRMRTSIFSSDQDLRRRSVLNHPYAPARTGAAMTTGSSIGASSRTRRKSSAPHIQIPDHFDTDKLGSTWKKAREDSCYPTILEPSSPEDDSQHTTHDHSSNDFHAHRQKLLKEKTPVLPGTIDRVGIYNDFTGSNAKRPSLMAGSKHKCHDCSTDSESRLPSIDWIG</sequence>
<feature type="region of interest" description="Disordered" evidence="1">
    <location>
        <begin position="124"/>
        <end position="194"/>
    </location>
</feature>
<keyword evidence="3" id="KW-1185">Reference proteome</keyword>
<name>A0ABR4PMY4_9HELO</name>
<protein>
    <submittedName>
        <fullName evidence="2">Uncharacterized protein</fullName>
    </submittedName>
</protein>
<feature type="region of interest" description="Disordered" evidence="1">
    <location>
        <begin position="606"/>
        <end position="668"/>
    </location>
</feature>
<feature type="compositionally biased region" description="Polar residues" evidence="1">
    <location>
        <begin position="176"/>
        <end position="194"/>
    </location>
</feature>
<comment type="caution">
    <text evidence="2">The sequence shown here is derived from an EMBL/GenBank/DDBJ whole genome shotgun (WGS) entry which is preliminary data.</text>
</comment>
<feature type="compositionally biased region" description="Polar residues" evidence="1">
    <location>
        <begin position="694"/>
        <end position="705"/>
    </location>
</feature>
<evidence type="ECO:0000313" key="2">
    <source>
        <dbReference type="EMBL" id="KAL3424699.1"/>
    </source>
</evidence>
<feature type="region of interest" description="Disordered" evidence="1">
    <location>
        <begin position="795"/>
        <end position="829"/>
    </location>
</feature>
<feature type="compositionally biased region" description="Polar residues" evidence="1">
    <location>
        <begin position="652"/>
        <end position="668"/>
    </location>
</feature>
<accession>A0ABR4PMY4</accession>
<proteinExistence type="predicted"/>
<feature type="region of interest" description="Disordered" evidence="1">
    <location>
        <begin position="741"/>
        <end position="765"/>
    </location>
</feature>
<feature type="compositionally biased region" description="Basic residues" evidence="1">
    <location>
        <begin position="160"/>
        <end position="175"/>
    </location>
</feature>
<dbReference type="Proteomes" id="UP001629113">
    <property type="component" value="Unassembled WGS sequence"/>
</dbReference>
<feature type="compositionally biased region" description="Polar residues" evidence="1">
    <location>
        <begin position="1"/>
        <end position="14"/>
    </location>
</feature>
<evidence type="ECO:0000256" key="1">
    <source>
        <dbReference type="SAM" id="MobiDB-lite"/>
    </source>
</evidence>
<organism evidence="2 3">
    <name type="scientific">Phlyctema vagabunda</name>
    <dbReference type="NCBI Taxonomy" id="108571"/>
    <lineage>
        <taxon>Eukaryota</taxon>
        <taxon>Fungi</taxon>
        <taxon>Dikarya</taxon>
        <taxon>Ascomycota</taxon>
        <taxon>Pezizomycotina</taxon>
        <taxon>Leotiomycetes</taxon>
        <taxon>Helotiales</taxon>
        <taxon>Dermateaceae</taxon>
        <taxon>Phlyctema</taxon>
    </lineage>
</organism>
<evidence type="ECO:0000313" key="3">
    <source>
        <dbReference type="Proteomes" id="UP001629113"/>
    </source>
</evidence>
<feature type="region of interest" description="Disordered" evidence="1">
    <location>
        <begin position="687"/>
        <end position="724"/>
    </location>
</feature>
<reference evidence="2 3" key="1">
    <citation type="submission" date="2024-06" db="EMBL/GenBank/DDBJ databases">
        <title>Complete genome of Phlyctema vagabunda strain 19-DSS-EL-015.</title>
        <authorList>
            <person name="Fiorenzani C."/>
        </authorList>
    </citation>
    <scope>NUCLEOTIDE SEQUENCE [LARGE SCALE GENOMIC DNA]</scope>
    <source>
        <strain evidence="2 3">19-DSS-EL-015</strain>
    </source>
</reference>
<dbReference type="EMBL" id="JBFCZG010000003">
    <property type="protein sequence ID" value="KAL3424699.1"/>
    <property type="molecule type" value="Genomic_DNA"/>
</dbReference>
<feature type="region of interest" description="Disordered" evidence="1">
    <location>
        <begin position="493"/>
        <end position="515"/>
    </location>
</feature>